<gene>
    <name evidence="1" type="ORF">NDU88_008274</name>
</gene>
<comment type="caution">
    <text evidence="1">The sequence shown here is derived from an EMBL/GenBank/DDBJ whole genome shotgun (WGS) entry which is preliminary data.</text>
</comment>
<sequence length="118" mass="13002">MLWMVTDGGLAAEGATVKAVVDEDLLTVDVETSPISCTGDVINKLVVSKCGFTFIVNQEDGDVTIEDGNSVKIAEEGSRTLEEKRALRLQCVGSWRDHANQNKKRRKNNANQTYTTVW</sequence>
<evidence type="ECO:0000313" key="1">
    <source>
        <dbReference type="EMBL" id="KAJ1110928.1"/>
    </source>
</evidence>
<protein>
    <submittedName>
        <fullName evidence="1">Uncharacterized protein</fullName>
    </submittedName>
</protein>
<dbReference type="Proteomes" id="UP001066276">
    <property type="component" value="Chromosome 9"/>
</dbReference>
<dbReference type="EMBL" id="JANPWB010000013">
    <property type="protein sequence ID" value="KAJ1110928.1"/>
    <property type="molecule type" value="Genomic_DNA"/>
</dbReference>
<evidence type="ECO:0000313" key="2">
    <source>
        <dbReference type="Proteomes" id="UP001066276"/>
    </source>
</evidence>
<dbReference type="AlphaFoldDB" id="A0AAV7N983"/>
<accession>A0AAV7N983</accession>
<organism evidence="1 2">
    <name type="scientific">Pleurodeles waltl</name>
    <name type="common">Iberian ribbed newt</name>
    <dbReference type="NCBI Taxonomy" id="8319"/>
    <lineage>
        <taxon>Eukaryota</taxon>
        <taxon>Metazoa</taxon>
        <taxon>Chordata</taxon>
        <taxon>Craniata</taxon>
        <taxon>Vertebrata</taxon>
        <taxon>Euteleostomi</taxon>
        <taxon>Amphibia</taxon>
        <taxon>Batrachia</taxon>
        <taxon>Caudata</taxon>
        <taxon>Salamandroidea</taxon>
        <taxon>Salamandridae</taxon>
        <taxon>Pleurodelinae</taxon>
        <taxon>Pleurodeles</taxon>
    </lineage>
</organism>
<reference evidence="1" key="1">
    <citation type="journal article" date="2022" name="bioRxiv">
        <title>Sequencing and chromosome-scale assembly of the giantPleurodeles waltlgenome.</title>
        <authorList>
            <person name="Brown T."/>
            <person name="Elewa A."/>
            <person name="Iarovenko S."/>
            <person name="Subramanian E."/>
            <person name="Araus A.J."/>
            <person name="Petzold A."/>
            <person name="Susuki M."/>
            <person name="Suzuki K.-i.T."/>
            <person name="Hayashi T."/>
            <person name="Toyoda A."/>
            <person name="Oliveira C."/>
            <person name="Osipova E."/>
            <person name="Leigh N.D."/>
            <person name="Simon A."/>
            <person name="Yun M.H."/>
        </authorList>
    </citation>
    <scope>NUCLEOTIDE SEQUENCE</scope>
    <source>
        <strain evidence="1">20211129_DDA</strain>
        <tissue evidence="1">Liver</tissue>
    </source>
</reference>
<proteinExistence type="predicted"/>
<name>A0AAV7N983_PLEWA</name>
<keyword evidence="2" id="KW-1185">Reference proteome</keyword>